<dbReference type="PANTHER" id="PTHR14758:SF4">
    <property type="entry name" value="PROTEIN FAM110A"/>
    <property type="match status" value="1"/>
</dbReference>
<proteinExistence type="inferred from homology"/>
<dbReference type="EMBL" id="JADWDJ010000004">
    <property type="protein sequence ID" value="KAG5282270.1"/>
    <property type="molecule type" value="Genomic_DNA"/>
</dbReference>
<comment type="similarity">
    <text evidence="1">Belongs to the FAM110 family.</text>
</comment>
<dbReference type="PANTHER" id="PTHR14758">
    <property type="entry name" value="AGAP005440-PA"/>
    <property type="match status" value="1"/>
</dbReference>
<feature type="domain" description="Centrosome-associated FAM110 N-terminal" evidence="4">
    <location>
        <begin position="40"/>
        <end position="81"/>
    </location>
</feature>
<organism evidence="5 6">
    <name type="scientific">Alosa alosa</name>
    <name type="common">allis shad</name>
    <dbReference type="NCBI Taxonomy" id="278164"/>
    <lineage>
        <taxon>Eukaryota</taxon>
        <taxon>Metazoa</taxon>
        <taxon>Chordata</taxon>
        <taxon>Craniata</taxon>
        <taxon>Vertebrata</taxon>
        <taxon>Euteleostomi</taxon>
        <taxon>Actinopterygii</taxon>
        <taxon>Neopterygii</taxon>
        <taxon>Teleostei</taxon>
        <taxon>Clupei</taxon>
        <taxon>Clupeiformes</taxon>
        <taxon>Clupeoidei</taxon>
        <taxon>Clupeidae</taxon>
        <taxon>Alosa</taxon>
    </lineage>
</organism>
<feature type="compositionally biased region" description="Low complexity" evidence="2">
    <location>
        <begin position="487"/>
        <end position="496"/>
    </location>
</feature>
<dbReference type="InterPro" id="IPR025741">
    <property type="entry name" value="FAM110_C"/>
</dbReference>
<feature type="compositionally biased region" description="Polar residues" evidence="2">
    <location>
        <begin position="402"/>
        <end position="412"/>
    </location>
</feature>
<dbReference type="AlphaFoldDB" id="A0AAV6H545"/>
<dbReference type="InterPro" id="IPR025740">
    <property type="entry name" value="FAM110"/>
</dbReference>
<feature type="region of interest" description="Disordered" evidence="2">
    <location>
        <begin position="1"/>
        <end position="49"/>
    </location>
</feature>
<dbReference type="Proteomes" id="UP000823561">
    <property type="component" value="Chromosome 4"/>
</dbReference>
<feature type="compositionally biased region" description="Low complexity" evidence="2">
    <location>
        <begin position="268"/>
        <end position="283"/>
    </location>
</feature>
<feature type="compositionally biased region" description="Pro residues" evidence="2">
    <location>
        <begin position="415"/>
        <end position="426"/>
    </location>
</feature>
<feature type="compositionally biased region" description="Low complexity" evidence="2">
    <location>
        <begin position="221"/>
        <end position="235"/>
    </location>
</feature>
<feature type="region of interest" description="Disordered" evidence="2">
    <location>
        <begin position="558"/>
        <end position="586"/>
    </location>
</feature>
<feature type="domain" description="Centrosome-associated FAM110 C-terminal" evidence="3">
    <location>
        <begin position="501"/>
        <end position="607"/>
    </location>
</feature>
<feature type="region of interest" description="Disordered" evidence="2">
    <location>
        <begin position="79"/>
        <end position="114"/>
    </location>
</feature>
<feature type="compositionally biased region" description="Low complexity" evidence="2">
    <location>
        <begin position="33"/>
        <end position="42"/>
    </location>
</feature>
<comment type="caution">
    <text evidence="5">The sequence shown here is derived from an EMBL/GenBank/DDBJ whole genome shotgun (WGS) entry which is preliminary data.</text>
</comment>
<protein>
    <submittedName>
        <fullName evidence="5">Uncharacterized protein</fullName>
    </submittedName>
</protein>
<dbReference type="InterPro" id="IPR025739">
    <property type="entry name" value="FAM110_N"/>
</dbReference>
<evidence type="ECO:0000256" key="2">
    <source>
        <dbReference type="SAM" id="MobiDB-lite"/>
    </source>
</evidence>
<evidence type="ECO:0000259" key="3">
    <source>
        <dbReference type="Pfam" id="PF14160"/>
    </source>
</evidence>
<accession>A0AAV6H545</accession>
<feature type="region of interest" description="Disordered" evidence="2">
    <location>
        <begin position="402"/>
        <end position="511"/>
    </location>
</feature>
<dbReference type="Pfam" id="PF14160">
    <property type="entry name" value="FAM110_C"/>
    <property type="match status" value="1"/>
</dbReference>
<feature type="compositionally biased region" description="Low complexity" evidence="2">
    <location>
        <begin position="83"/>
        <end position="92"/>
    </location>
</feature>
<feature type="compositionally biased region" description="Polar residues" evidence="2">
    <location>
        <begin position="427"/>
        <end position="448"/>
    </location>
</feature>
<reference evidence="5" key="1">
    <citation type="submission" date="2020-10" db="EMBL/GenBank/DDBJ databases">
        <title>Chromosome-scale genome assembly of the Allis shad, Alosa alosa.</title>
        <authorList>
            <person name="Margot Z."/>
            <person name="Christophe K."/>
            <person name="Cabau C."/>
            <person name="Louis A."/>
            <person name="Berthelot C."/>
            <person name="Parey E."/>
            <person name="Roest Crollius H."/>
            <person name="Montfort J."/>
            <person name="Robinson-Rechavi M."/>
            <person name="Bucao C."/>
            <person name="Bouchez O."/>
            <person name="Gislard M."/>
            <person name="Lluch J."/>
            <person name="Milhes M."/>
            <person name="Lampietro C."/>
            <person name="Lopez Roques C."/>
            <person name="Donnadieu C."/>
            <person name="Braasch I."/>
            <person name="Desvignes T."/>
            <person name="Postlethwait J."/>
            <person name="Bobe J."/>
            <person name="Guiguen Y."/>
        </authorList>
    </citation>
    <scope>NUCLEOTIDE SEQUENCE</scope>
    <source>
        <strain evidence="5">M-15738</strain>
        <tissue evidence="5">Blood</tissue>
    </source>
</reference>
<sequence length="617" mass="64855">MSLDALGHSPRRVAKPPPPPVPPKRYQVKDLQDLPLPLSSSPDARKQSAVERLAADKAKYVKNQPGAVSKAQPIKALPVMCTSHSSGQSQPSPQKPIRKVAPTPGTHSGGPLLDMQHLTNLINGVDEPPSPPASQTAAQPIRKVVPTPGSHSGGPQLDLQHLTNLINGVDEPPSPPASQTAAQPIRKVVPTPGTHSGGPQLDLQHLTNLINGVDEPPSPPASQMAAASSSSQSSEGGSGGGDENCGETATPAASTLCTGADKLPPDMSTASTPSEPLSPASSSLCSLLRVAPDTTGSQGAPAVTVRRVDVKPQMAQVRKGMRVPLQSRMPGQRQMQMQMQMRMQRPMAHHAQPQSQAQLMYFRKAQMASKNAPLVPTARLSLSNTQAVVGVMAGATNPGQPCSTLQLNSNGCPSPMSPTAPIPPQPGSATSQNSSTTPPAPPQCTTSLAGDKPAGQPTRIAPVPPLPSPLSPFLQVGANSPLPSPCPSITRLSSTSSRKRPSLRRSKSDVSDCFSRADIDLERFFNYCGLDPADLDLEELTQAGSDIASVSRLRSASAPASECSQAQENEDGDDNEGDTPRVQRNPYDISVIERNARVIKWLYGMRQVRDTARVANI</sequence>
<keyword evidence="6" id="KW-1185">Reference proteome</keyword>
<gene>
    <name evidence="5" type="ORF">AALO_G00054150</name>
</gene>
<feature type="compositionally biased region" description="Acidic residues" evidence="2">
    <location>
        <begin position="568"/>
        <end position="577"/>
    </location>
</feature>
<evidence type="ECO:0000313" key="6">
    <source>
        <dbReference type="Proteomes" id="UP000823561"/>
    </source>
</evidence>
<evidence type="ECO:0000259" key="4">
    <source>
        <dbReference type="Pfam" id="PF14161"/>
    </source>
</evidence>
<name>A0AAV6H545_9TELE</name>
<dbReference type="Pfam" id="PF14161">
    <property type="entry name" value="FAM110_N"/>
    <property type="match status" value="1"/>
</dbReference>
<feature type="region of interest" description="Disordered" evidence="2">
    <location>
        <begin position="210"/>
        <end position="283"/>
    </location>
</feature>
<evidence type="ECO:0000313" key="5">
    <source>
        <dbReference type="EMBL" id="KAG5282270.1"/>
    </source>
</evidence>
<evidence type="ECO:0000256" key="1">
    <source>
        <dbReference type="ARBA" id="ARBA00010576"/>
    </source>
</evidence>